<protein>
    <submittedName>
        <fullName evidence="1">Enoyl-CoA hydratase/isomerase family protein</fullName>
    </submittedName>
</protein>
<proteinExistence type="predicted"/>
<comment type="caution">
    <text evidence="1">The sequence shown here is derived from an EMBL/GenBank/DDBJ whole genome shotgun (WGS) entry which is preliminary data.</text>
</comment>
<dbReference type="InterPro" id="IPR029045">
    <property type="entry name" value="ClpP/crotonase-like_dom_sf"/>
</dbReference>
<accession>A0ABP8UC94</accession>
<dbReference type="PANTHER" id="PTHR11941:SF54">
    <property type="entry name" value="ENOYL-COA HYDRATASE, MITOCHONDRIAL"/>
    <property type="match status" value="1"/>
</dbReference>
<dbReference type="PANTHER" id="PTHR11941">
    <property type="entry name" value="ENOYL-COA HYDRATASE-RELATED"/>
    <property type="match status" value="1"/>
</dbReference>
<organism evidence="1 2">
    <name type="scientific">Actinoallomurus vinaceus</name>
    <dbReference type="NCBI Taxonomy" id="1080074"/>
    <lineage>
        <taxon>Bacteria</taxon>
        <taxon>Bacillati</taxon>
        <taxon>Actinomycetota</taxon>
        <taxon>Actinomycetes</taxon>
        <taxon>Streptosporangiales</taxon>
        <taxon>Thermomonosporaceae</taxon>
        <taxon>Actinoallomurus</taxon>
    </lineage>
</organism>
<dbReference type="Gene3D" id="3.90.226.10">
    <property type="entry name" value="2-enoyl-CoA Hydratase, Chain A, domain 1"/>
    <property type="match status" value="1"/>
</dbReference>
<dbReference type="RefSeq" id="WP_345432671.1">
    <property type="nucleotide sequence ID" value="NZ_BAABHK010000005.1"/>
</dbReference>
<dbReference type="Proteomes" id="UP001501442">
    <property type="component" value="Unassembled WGS sequence"/>
</dbReference>
<gene>
    <name evidence="1" type="ORF">GCM10023196_042690</name>
</gene>
<dbReference type="InterPro" id="IPR001753">
    <property type="entry name" value="Enoyl-CoA_hydra/iso"/>
</dbReference>
<name>A0ABP8UC94_9ACTN</name>
<dbReference type="EMBL" id="BAABHK010000005">
    <property type="protein sequence ID" value="GAA4628025.1"/>
    <property type="molecule type" value="Genomic_DNA"/>
</dbReference>
<dbReference type="SUPFAM" id="SSF52096">
    <property type="entry name" value="ClpP/crotonase"/>
    <property type="match status" value="1"/>
</dbReference>
<sequence>MAEYSLPAEEYSTLRVSVDQGVANVAIDNPPVNVLSVDLMTELLHFLKAVRDVPSVKVIVFSSAIPDFFIAHVDMTLNPESTAFGELMKAAPERLNVFQSISEAVRNQPQVTIVKLAGIARGGGAEFVTAADMAFAAIETAGLAQCEALMGITPGGSGTQYLTHRLGRNRALEVLLGADLFDAPTAERYGWINRALPAAEIDAFVDRLARNIAALPDGVIEAAKLAVPPKDLAKGFVREHDAWASLIARPAAGKLIQGGVERGAQTPEGELRLEVLLRDLWEDVKEPAAG</sequence>
<reference evidence="2" key="1">
    <citation type="journal article" date="2019" name="Int. J. Syst. Evol. Microbiol.">
        <title>The Global Catalogue of Microorganisms (GCM) 10K type strain sequencing project: providing services to taxonomists for standard genome sequencing and annotation.</title>
        <authorList>
            <consortium name="The Broad Institute Genomics Platform"/>
            <consortium name="The Broad Institute Genome Sequencing Center for Infectious Disease"/>
            <person name="Wu L."/>
            <person name="Ma J."/>
        </authorList>
    </citation>
    <scope>NUCLEOTIDE SEQUENCE [LARGE SCALE GENOMIC DNA]</scope>
    <source>
        <strain evidence="2">JCM 17939</strain>
    </source>
</reference>
<evidence type="ECO:0000313" key="2">
    <source>
        <dbReference type="Proteomes" id="UP001501442"/>
    </source>
</evidence>
<keyword evidence="2" id="KW-1185">Reference proteome</keyword>
<evidence type="ECO:0000313" key="1">
    <source>
        <dbReference type="EMBL" id="GAA4628025.1"/>
    </source>
</evidence>
<dbReference type="Pfam" id="PF00378">
    <property type="entry name" value="ECH_1"/>
    <property type="match status" value="1"/>
</dbReference>
<dbReference type="CDD" id="cd06558">
    <property type="entry name" value="crotonase-like"/>
    <property type="match status" value="1"/>
</dbReference>